<evidence type="ECO:0000256" key="8">
    <source>
        <dbReference type="ARBA" id="ARBA00022475"/>
    </source>
</evidence>
<dbReference type="Gene3D" id="1.10.3810.10">
    <property type="entry name" value="Biosynthetic peptidoglycan transglycosylase-like"/>
    <property type="match status" value="1"/>
</dbReference>
<evidence type="ECO:0000256" key="28">
    <source>
        <dbReference type="SAM" id="MobiDB-lite"/>
    </source>
</evidence>
<dbReference type="FunFam" id="1.10.3810.10:FF:000003">
    <property type="entry name" value="Penicillin-binding protein 1a"/>
    <property type="match status" value="1"/>
</dbReference>
<evidence type="ECO:0000256" key="23">
    <source>
        <dbReference type="ARBA" id="ARBA00023316"/>
    </source>
</evidence>
<dbReference type="GO" id="GO:0009252">
    <property type="term" value="P:peptidoglycan biosynthetic process"/>
    <property type="evidence" value="ECO:0007669"/>
    <property type="project" value="UniProtKB-UniPathway"/>
</dbReference>
<evidence type="ECO:0000259" key="30">
    <source>
        <dbReference type="Pfam" id="PF00912"/>
    </source>
</evidence>
<evidence type="ECO:0000259" key="31">
    <source>
        <dbReference type="Pfam" id="PF17092"/>
    </source>
</evidence>
<evidence type="ECO:0000256" key="3">
    <source>
        <dbReference type="ARBA" id="ARBA00004752"/>
    </source>
</evidence>
<dbReference type="Pfam" id="PF17092">
    <property type="entry name" value="PCB_OB"/>
    <property type="match status" value="1"/>
</dbReference>
<keyword evidence="9" id="KW-0997">Cell inner membrane</keyword>
<keyword evidence="16" id="KW-0133">Cell shape</keyword>
<evidence type="ECO:0000256" key="10">
    <source>
        <dbReference type="ARBA" id="ARBA00022645"/>
    </source>
</evidence>
<evidence type="ECO:0000256" key="21">
    <source>
        <dbReference type="ARBA" id="ARBA00023251"/>
    </source>
</evidence>
<feature type="domain" description="Glycosyl transferase family 51" evidence="30">
    <location>
        <begin position="55"/>
        <end position="229"/>
    </location>
</feature>
<keyword evidence="33" id="KW-1185">Reference proteome</keyword>
<dbReference type="GO" id="GO:0030288">
    <property type="term" value="C:outer membrane-bounded periplasmic space"/>
    <property type="evidence" value="ECO:0007669"/>
    <property type="project" value="TreeGrafter"/>
</dbReference>
<evidence type="ECO:0000256" key="27">
    <source>
        <dbReference type="ARBA" id="ARBA00060592"/>
    </source>
</evidence>
<dbReference type="SUPFAM" id="SSF53955">
    <property type="entry name" value="Lysozyme-like"/>
    <property type="match status" value="1"/>
</dbReference>
<evidence type="ECO:0000259" key="29">
    <source>
        <dbReference type="Pfam" id="PF00905"/>
    </source>
</evidence>
<dbReference type="InterPro" id="IPR012338">
    <property type="entry name" value="Beta-lactam/transpept-like"/>
</dbReference>
<evidence type="ECO:0000256" key="2">
    <source>
        <dbReference type="ARBA" id="ARBA00004249"/>
    </source>
</evidence>
<protein>
    <recommendedName>
        <fullName evidence="7">Penicillin-binding protein 1A</fullName>
        <ecNumber evidence="25">2.4.99.28</ecNumber>
        <ecNumber evidence="6">3.4.16.4</ecNumber>
    </recommendedName>
</protein>
<proteinExistence type="inferred from homology"/>
<feature type="domain" description="Penicillin-binding protein transpeptidase" evidence="29">
    <location>
        <begin position="453"/>
        <end position="724"/>
    </location>
</feature>
<dbReference type="EC" id="2.4.99.28" evidence="25"/>
<dbReference type="GO" id="GO:0008955">
    <property type="term" value="F:peptidoglycan glycosyltransferase activity"/>
    <property type="evidence" value="ECO:0007669"/>
    <property type="project" value="UniProtKB-EC"/>
</dbReference>
<evidence type="ECO:0000256" key="11">
    <source>
        <dbReference type="ARBA" id="ARBA00022670"/>
    </source>
</evidence>
<organism evidence="32 33">
    <name type="scientific">Ferrimonas sediminum</name>
    <dbReference type="NCBI Taxonomy" id="718193"/>
    <lineage>
        <taxon>Bacteria</taxon>
        <taxon>Pseudomonadati</taxon>
        <taxon>Pseudomonadota</taxon>
        <taxon>Gammaproteobacteria</taxon>
        <taxon>Alteromonadales</taxon>
        <taxon>Ferrimonadaceae</taxon>
        <taxon>Ferrimonas</taxon>
    </lineage>
</organism>
<evidence type="ECO:0000256" key="22">
    <source>
        <dbReference type="ARBA" id="ARBA00023268"/>
    </source>
</evidence>
<evidence type="ECO:0000256" key="9">
    <source>
        <dbReference type="ARBA" id="ARBA00022519"/>
    </source>
</evidence>
<evidence type="ECO:0000256" key="25">
    <source>
        <dbReference type="ARBA" id="ARBA00044770"/>
    </source>
</evidence>
<dbReference type="GO" id="GO:0008360">
    <property type="term" value="P:regulation of cell shape"/>
    <property type="evidence" value="ECO:0007669"/>
    <property type="project" value="UniProtKB-KW"/>
</dbReference>
<evidence type="ECO:0000256" key="26">
    <source>
        <dbReference type="ARBA" id="ARBA00049902"/>
    </source>
</evidence>
<dbReference type="InterPro" id="IPR023346">
    <property type="entry name" value="Lysozyme-like_dom_sf"/>
</dbReference>
<dbReference type="GO" id="GO:0071555">
    <property type="term" value="P:cell wall organization"/>
    <property type="evidence" value="ECO:0007669"/>
    <property type="project" value="UniProtKB-KW"/>
</dbReference>
<evidence type="ECO:0000256" key="20">
    <source>
        <dbReference type="ARBA" id="ARBA00023136"/>
    </source>
</evidence>
<dbReference type="RefSeq" id="WP_090365770.1">
    <property type="nucleotide sequence ID" value="NZ_FNEM01000010.1"/>
</dbReference>
<dbReference type="PANTHER" id="PTHR32282:SF27">
    <property type="entry name" value="PENICILLIN-BINDING PROTEIN 1A"/>
    <property type="match status" value="1"/>
</dbReference>
<dbReference type="OrthoDB" id="9766909at2"/>
<comment type="similarity">
    <text evidence="4">In the C-terminal section; belongs to the transpeptidase family.</text>
</comment>
<dbReference type="InterPro" id="IPR031376">
    <property type="entry name" value="PCB_OB"/>
</dbReference>
<evidence type="ECO:0000256" key="6">
    <source>
        <dbReference type="ARBA" id="ARBA00012448"/>
    </source>
</evidence>
<keyword evidence="11" id="KW-0645">Protease</keyword>
<gene>
    <name evidence="32" type="ORF">SAMN04488540_110117</name>
</gene>
<evidence type="ECO:0000256" key="18">
    <source>
        <dbReference type="ARBA" id="ARBA00022984"/>
    </source>
</evidence>
<dbReference type="GO" id="GO:0046677">
    <property type="term" value="P:response to antibiotic"/>
    <property type="evidence" value="ECO:0007669"/>
    <property type="project" value="UniProtKB-KW"/>
</dbReference>
<evidence type="ECO:0000313" key="32">
    <source>
        <dbReference type="EMBL" id="SDJ61686.1"/>
    </source>
</evidence>
<name>A0A1G8V6C5_9GAMM</name>
<keyword evidence="13" id="KW-0808">Transferase</keyword>
<keyword evidence="10" id="KW-0121">Carboxypeptidase</keyword>
<dbReference type="GO" id="GO:0009002">
    <property type="term" value="F:serine-type D-Ala-D-Ala carboxypeptidase activity"/>
    <property type="evidence" value="ECO:0007669"/>
    <property type="project" value="UniProtKB-EC"/>
</dbReference>
<sequence length="854" mass="94138">MSWFKRIFLFLVLCGVLGLGALAALYLWVAPTLPDVDSLKTVQLQTPMRIYSKDGALLSQFGEKRRIPVRYGDVPQPLIDAFLATEDARFFEHKGVDPIGVIRAAVVLVTTGRKAQGASTITMQVARNFFLSREKTYIRKVKEIFLALKIEQLLSKEEILELYLNRSFLGNRAYGVGAAAQVYYGKDVAQLTLAQMAMIAGLPQAPSAANPIRNPQRAFTRRNVVLGRMLDVGFISQQQFDDTRVQPITARYHGAEIELDAPYVAEMARDIMVARYGEDAAYTGGYQVYTSIETTAQRQAQQALRDNLYSYDRRHGYRGPIASLWQPQPAADADPANIDSPTADATVDAAAGTPWERDRILQTLADTKPVQDLLPAVVMDTDAKQAMLLMADGSDAVLSWEGMNWGREFITDTRQGAAPKQASDILSEGDLIWVRQQPERLMLAQEPQVSSALVALNPGDGAVRALVGGYNFQHSQYNRVTQAKRQLGSNIKPFIYSAALEQGYTLATLVNNAPINQWDRSQGTAWRPKNSPDVYTGPTRVRRGLGQSVNVMAVRTLRHVGINGAIAQLQKFGFERNDLPRNESLALGSAVATPMDVARGFATFANGGFKVEPYVIERIENSFGQVLYQAQPRIACAECEQALKAQPQQFSTDIQAQCPIPASQLAPRILSPQVAFLIKDTLSSVIWGGGDWSKGTGWNGTAWRAAQLIKRRDIGGKTGTTNESRDTWFSGFGPGIVATSWVGFDDHGRQLGRTSWDNYGPRNQITGAESGAKTAGPAWNQFMNQALKGVPTVPMTPPEGVVTARIDLASGKLSRRNDYTSRFEYFVAGTEPTEYADNQQQEQPVFEQETEELF</sequence>
<dbReference type="PANTHER" id="PTHR32282">
    <property type="entry name" value="BINDING PROTEIN TRANSPEPTIDASE, PUTATIVE-RELATED"/>
    <property type="match status" value="1"/>
</dbReference>
<evidence type="ECO:0000256" key="19">
    <source>
        <dbReference type="ARBA" id="ARBA00022989"/>
    </source>
</evidence>
<keyword evidence="22" id="KW-0511">Multifunctional enzyme</keyword>
<evidence type="ECO:0000256" key="4">
    <source>
        <dbReference type="ARBA" id="ARBA00007090"/>
    </source>
</evidence>
<comment type="pathway">
    <text evidence="3">Cell wall biogenesis; peptidoglycan biosynthesis.</text>
</comment>
<keyword evidence="15" id="KW-0378">Hydrolase</keyword>
<keyword evidence="19" id="KW-1133">Transmembrane helix</keyword>
<evidence type="ECO:0000313" key="33">
    <source>
        <dbReference type="Proteomes" id="UP000199527"/>
    </source>
</evidence>
<keyword evidence="14" id="KW-0812">Transmembrane</keyword>
<dbReference type="InterPro" id="IPR050396">
    <property type="entry name" value="Glycosyltr_51/Transpeptidase"/>
</dbReference>
<evidence type="ECO:0000256" key="7">
    <source>
        <dbReference type="ARBA" id="ARBA00018638"/>
    </source>
</evidence>
<dbReference type="SUPFAM" id="SSF56601">
    <property type="entry name" value="beta-lactamase/transpeptidase-like"/>
    <property type="match status" value="1"/>
</dbReference>
<dbReference type="EMBL" id="FNEM01000010">
    <property type="protein sequence ID" value="SDJ61686.1"/>
    <property type="molecule type" value="Genomic_DNA"/>
</dbReference>
<evidence type="ECO:0000256" key="1">
    <source>
        <dbReference type="ARBA" id="ARBA00002624"/>
    </source>
</evidence>
<dbReference type="AlphaFoldDB" id="A0A1G8V6C5"/>
<dbReference type="EC" id="3.4.16.4" evidence="6"/>
<evidence type="ECO:0000256" key="24">
    <source>
        <dbReference type="ARBA" id="ARBA00034000"/>
    </source>
</evidence>
<evidence type="ECO:0000256" key="14">
    <source>
        <dbReference type="ARBA" id="ARBA00022692"/>
    </source>
</evidence>
<evidence type="ECO:0000256" key="17">
    <source>
        <dbReference type="ARBA" id="ARBA00022968"/>
    </source>
</evidence>
<feature type="domain" description="Penicillin-binding protein OB-like" evidence="31">
    <location>
        <begin position="345"/>
        <end position="449"/>
    </location>
</feature>
<feature type="region of interest" description="Disordered" evidence="28">
    <location>
        <begin position="834"/>
        <end position="854"/>
    </location>
</feature>
<evidence type="ECO:0000256" key="12">
    <source>
        <dbReference type="ARBA" id="ARBA00022676"/>
    </source>
</evidence>
<evidence type="ECO:0000256" key="13">
    <source>
        <dbReference type="ARBA" id="ARBA00022679"/>
    </source>
</evidence>
<comment type="catalytic activity">
    <reaction evidence="24">
        <text>Preferential cleavage: (Ac)2-L-Lys-D-Ala-|-D-Ala. Also transpeptidation of peptidyl-alanyl moieties that are N-acyl substituents of D-alanine.</text>
        <dbReference type="EC" id="3.4.16.4"/>
    </reaction>
</comment>
<accession>A0A1G8V6C5</accession>
<dbReference type="Gene3D" id="3.40.710.10">
    <property type="entry name" value="DD-peptidase/beta-lactamase superfamily"/>
    <property type="match status" value="2"/>
</dbReference>
<comment type="subcellular location">
    <subcellularLocation>
        <location evidence="2">Cell inner membrane</location>
        <topology evidence="2">Single-pass type II membrane protein</topology>
    </subcellularLocation>
</comment>
<evidence type="ECO:0000256" key="5">
    <source>
        <dbReference type="ARBA" id="ARBA00007739"/>
    </source>
</evidence>
<keyword evidence="12" id="KW-0328">Glycosyltransferase</keyword>
<dbReference type="InterPro" id="IPR001460">
    <property type="entry name" value="PCN-bd_Tpept"/>
</dbReference>
<dbReference type="InterPro" id="IPR001264">
    <property type="entry name" value="Glyco_trans_51"/>
</dbReference>
<keyword evidence="18" id="KW-0573">Peptidoglycan synthesis</keyword>
<keyword evidence="17" id="KW-0735">Signal-anchor</keyword>
<comment type="function">
    <text evidence="1">Cell wall formation. Synthesis of cross-linked peptidoglycan from the lipid intermediates. The enzyme has a penicillin-insensitive transglycosylase N-terminal domain (formation of linear glycan strands) and a penicillin-sensitive transpeptidase C-terminal domain (cross-linking of the peptide subunits).</text>
</comment>
<dbReference type="UniPathway" id="UPA00219"/>
<keyword evidence="20" id="KW-0472">Membrane</keyword>
<dbReference type="Pfam" id="PF00905">
    <property type="entry name" value="Transpeptidase"/>
    <property type="match status" value="1"/>
</dbReference>
<comment type="pathway">
    <text evidence="27">Glycan biosynthesis.</text>
</comment>
<dbReference type="GO" id="GO:0006508">
    <property type="term" value="P:proteolysis"/>
    <property type="evidence" value="ECO:0007669"/>
    <property type="project" value="UniProtKB-KW"/>
</dbReference>
<keyword evidence="23" id="KW-0961">Cell wall biogenesis/degradation</keyword>
<dbReference type="Pfam" id="PF00912">
    <property type="entry name" value="Transgly"/>
    <property type="match status" value="1"/>
</dbReference>
<reference evidence="33" key="1">
    <citation type="submission" date="2016-10" db="EMBL/GenBank/DDBJ databases">
        <authorList>
            <person name="Varghese N."/>
            <person name="Submissions S."/>
        </authorList>
    </citation>
    <scope>NUCLEOTIDE SEQUENCE [LARGE SCALE GENOMIC DNA]</scope>
    <source>
        <strain evidence="33">DSM 23317</strain>
    </source>
</reference>
<dbReference type="Proteomes" id="UP000199527">
    <property type="component" value="Unassembled WGS sequence"/>
</dbReference>
<comment type="catalytic activity">
    <reaction evidence="26">
        <text>[GlcNAc-(1-&gt;4)-Mur2Ac(oyl-L-Ala-gamma-D-Glu-L-Lys-D-Ala-D-Ala)](n)-di-trans,octa-cis-undecaprenyl diphosphate + beta-D-GlcNAc-(1-&gt;4)-Mur2Ac(oyl-L-Ala-gamma-D-Glu-L-Lys-D-Ala-D-Ala)-di-trans,octa-cis-undecaprenyl diphosphate = [GlcNAc-(1-&gt;4)-Mur2Ac(oyl-L-Ala-gamma-D-Glu-L-Lys-D-Ala-D-Ala)](n+1)-di-trans,octa-cis-undecaprenyl diphosphate + di-trans,octa-cis-undecaprenyl diphosphate + H(+)</text>
        <dbReference type="Rhea" id="RHEA:23708"/>
        <dbReference type="Rhea" id="RHEA-COMP:9602"/>
        <dbReference type="Rhea" id="RHEA-COMP:9603"/>
        <dbReference type="ChEBI" id="CHEBI:15378"/>
        <dbReference type="ChEBI" id="CHEBI:58405"/>
        <dbReference type="ChEBI" id="CHEBI:60033"/>
        <dbReference type="ChEBI" id="CHEBI:78435"/>
        <dbReference type="EC" id="2.4.99.28"/>
    </reaction>
</comment>
<keyword evidence="21" id="KW-0046">Antibiotic resistance</keyword>
<comment type="similarity">
    <text evidence="5">In the N-terminal section; belongs to the glycosyltransferase 51 family.</text>
</comment>
<dbReference type="GO" id="GO:0008658">
    <property type="term" value="F:penicillin binding"/>
    <property type="evidence" value="ECO:0007669"/>
    <property type="project" value="InterPro"/>
</dbReference>
<evidence type="ECO:0000256" key="16">
    <source>
        <dbReference type="ARBA" id="ARBA00022960"/>
    </source>
</evidence>
<evidence type="ECO:0000256" key="15">
    <source>
        <dbReference type="ARBA" id="ARBA00022801"/>
    </source>
</evidence>
<keyword evidence="8" id="KW-1003">Cell membrane</keyword>
<dbReference type="InterPro" id="IPR036950">
    <property type="entry name" value="PBP_transglycosylase"/>
</dbReference>
<dbReference type="GO" id="GO:0005886">
    <property type="term" value="C:plasma membrane"/>
    <property type="evidence" value="ECO:0007669"/>
    <property type="project" value="UniProtKB-SubCell"/>
</dbReference>
<dbReference type="NCBIfam" id="TIGR02074">
    <property type="entry name" value="PBP_1a_fam"/>
    <property type="match status" value="1"/>
</dbReference>